<comment type="catalytic activity">
    <reaction evidence="1">
        <text>ATP + protein L-histidine = ADP + protein N-phospho-L-histidine.</text>
        <dbReference type="EC" id="2.7.13.3"/>
    </reaction>
</comment>
<dbReference type="RefSeq" id="WP_260746732.1">
    <property type="nucleotide sequence ID" value="NZ_CP092109.1"/>
</dbReference>
<feature type="modified residue" description="Phosphohistidine" evidence="12">
    <location>
        <position position="109"/>
    </location>
</feature>
<dbReference type="InterPro" id="IPR036641">
    <property type="entry name" value="HPT_dom_sf"/>
</dbReference>
<dbReference type="Pfam" id="PF02518">
    <property type="entry name" value="HATPase_c"/>
    <property type="match status" value="1"/>
</dbReference>
<dbReference type="InterPro" id="IPR008207">
    <property type="entry name" value="Sig_transdc_His_kin_Hpt_dom"/>
</dbReference>
<dbReference type="Gene3D" id="1.10.287.560">
    <property type="entry name" value="Histidine kinase CheA-like, homodimeric domain"/>
    <property type="match status" value="1"/>
</dbReference>
<evidence type="ECO:0000256" key="12">
    <source>
        <dbReference type="PROSITE-ProRule" id="PRU00110"/>
    </source>
</evidence>
<accession>A0ABY5ZIH7</accession>
<proteinExistence type="predicted"/>
<keyword evidence="7" id="KW-0547">Nucleotide-binding</keyword>
<keyword evidence="10" id="KW-0902">Two-component regulatory system</keyword>
<dbReference type="InterPro" id="IPR036890">
    <property type="entry name" value="HATPase_C_sf"/>
</dbReference>
<dbReference type="PROSITE" id="PS50851">
    <property type="entry name" value="CHEW"/>
    <property type="match status" value="1"/>
</dbReference>
<evidence type="ECO:0000256" key="6">
    <source>
        <dbReference type="ARBA" id="ARBA00022679"/>
    </source>
</evidence>
<dbReference type="PRINTS" id="PR00344">
    <property type="entry name" value="BCTRLSENSOR"/>
</dbReference>
<dbReference type="Pfam" id="PF01584">
    <property type="entry name" value="CheW"/>
    <property type="match status" value="1"/>
</dbReference>
<dbReference type="InterPro" id="IPR004358">
    <property type="entry name" value="Sig_transdc_His_kin-like_C"/>
</dbReference>
<evidence type="ECO:0000256" key="8">
    <source>
        <dbReference type="ARBA" id="ARBA00022777"/>
    </source>
</evidence>
<evidence type="ECO:0000256" key="7">
    <source>
        <dbReference type="ARBA" id="ARBA00022741"/>
    </source>
</evidence>
<protein>
    <recommendedName>
        <fullName evidence="3">Chemotaxis protein CheA</fullName>
        <ecNumber evidence="2">2.7.13.3</ecNumber>
    </recommendedName>
</protein>
<dbReference type="CDD" id="cd16916">
    <property type="entry name" value="HATPase_CheA-like"/>
    <property type="match status" value="1"/>
</dbReference>
<sequence length="817" mass="89486">MVSDDQIEIIQEFVQESRDMIDQLEPTIIELGQSVHDVQCWETLGCTDTQCSRHGHPSDFPCWLEMGHIAEGSGRCIYTESKQDCLNCRVFQSINGDGKTMNAIFRLFHSMKGSAGFLEFDDITRVAHTAENLLDLIRNGGIRMQPAHVNLLCASCDFAKAALDQVEEHFSDQGMREAAEDISARLDQAIEEARTLARGPAAEAASPAPVAAPPVDAPPEQTLEIDTAEEPAFVLEISGEMLEKFVQEGDELLQNVEQDLLKWEEIRENPTIIASLFRNVHSFKGNCGFFGVADMERLSHQMETLLDAVKSGRDFGLRPGEVMLGLIDVLREALGDLARGGSGRIANLDAYLRQLADILAEETPAAAVEEVPQAVNCVAPIAEAPEPPQAAAPILAKPAPVRTEAKPKPVENKPAATASQAPLKRQDIRVDLEKLDNLINLIGEIVIAENMLVRNPDLDGLELENFNKAGQHMSKLVRELQETAMIIRMIPVSGLFRRMIRLVHDISLKAGKKVDLRLSGEETEMDKTVIETITDPLVHILRNSCDHGIEPPAERLKAGKPEKGVVKLSACHEEGEVWITIEDDGRGLDRDKLLAKAISKGLVEGDGSDMSDKAVYNLIFAPGFSTAEKITDISGRGVGMDVVRQNLDKIKGRVDVHSRKGQGTRITLRIPLTLAIIDGMLVRVGQTKAIVPTLAIREAFRPQADAVTHTPDGDHLVRVRERFLPVVRLHEILRKEPDSHQIEDGILIVLENQDASICLLVDEILGQQQTVIKGLSDYIGSVRAVSGCTIMGNGEVCLILDIGSLMEISQGESLGSN</sequence>
<evidence type="ECO:0000313" key="17">
    <source>
        <dbReference type="Proteomes" id="UP001060414"/>
    </source>
</evidence>
<dbReference type="SUPFAM" id="SSF47226">
    <property type="entry name" value="Histidine-containing phosphotransfer domain, HPT domain"/>
    <property type="match status" value="2"/>
</dbReference>
<dbReference type="EC" id="2.7.13.3" evidence="2"/>
<dbReference type="Proteomes" id="UP001060414">
    <property type="component" value="Chromosome"/>
</dbReference>
<dbReference type="SUPFAM" id="SSF50341">
    <property type="entry name" value="CheW-like"/>
    <property type="match status" value="1"/>
</dbReference>
<dbReference type="CDD" id="cd00731">
    <property type="entry name" value="CheA_reg"/>
    <property type="match status" value="1"/>
</dbReference>
<evidence type="ECO:0000256" key="9">
    <source>
        <dbReference type="ARBA" id="ARBA00022840"/>
    </source>
</evidence>
<evidence type="ECO:0000256" key="2">
    <source>
        <dbReference type="ARBA" id="ARBA00012438"/>
    </source>
</evidence>
<evidence type="ECO:0000256" key="4">
    <source>
        <dbReference type="ARBA" id="ARBA00022500"/>
    </source>
</evidence>
<dbReference type="InterPro" id="IPR036097">
    <property type="entry name" value="HisK_dim/P_sf"/>
</dbReference>
<dbReference type="InterPro" id="IPR005467">
    <property type="entry name" value="His_kinase_dom"/>
</dbReference>
<keyword evidence="5 12" id="KW-0597">Phosphoprotein</keyword>
<dbReference type="PROSITE" id="PS50894">
    <property type="entry name" value="HPT"/>
    <property type="match status" value="2"/>
</dbReference>
<organism evidence="16 17">
    <name type="scientific">Geoalkalibacter halelectricus</name>
    <dbReference type="NCBI Taxonomy" id="2847045"/>
    <lineage>
        <taxon>Bacteria</taxon>
        <taxon>Pseudomonadati</taxon>
        <taxon>Thermodesulfobacteriota</taxon>
        <taxon>Desulfuromonadia</taxon>
        <taxon>Desulfuromonadales</taxon>
        <taxon>Geoalkalibacteraceae</taxon>
        <taxon>Geoalkalibacter</taxon>
    </lineage>
</organism>
<dbReference type="Gene3D" id="2.30.30.40">
    <property type="entry name" value="SH3 Domains"/>
    <property type="match status" value="1"/>
</dbReference>
<keyword evidence="4" id="KW-0145">Chemotaxis</keyword>
<dbReference type="PROSITE" id="PS50109">
    <property type="entry name" value="HIS_KIN"/>
    <property type="match status" value="1"/>
</dbReference>
<dbReference type="PANTHER" id="PTHR43395">
    <property type="entry name" value="SENSOR HISTIDINE KINASE CHEA"/>
    <property type="match status" value="1"/>
</dbReference>
<evidence type="ECO:0000259" key="13">
    <source>
        <dbReference type="PROSITE" id="PS50109"/>
    </source>
</evidence>
<evidence type="ECO:0000256" key="10">
    <source>
        <dbReference type="ARBA" id="ARBA00023012"/>
    </source>
</evidence>
<dbReference type="SUPFAM" id="SSF47384">
    <property type="entry name" value="Homodimeric domain of signal transducing histidine kinase"/>
    <property type="match status" value="1"/>
</dbReference>
<feature type="domain" description="CheW-like" evidence="14">
    <location>
        <begin position="676"/>
        <end position="811"/>
    </location>
</feature>
<evidence type="ECO:0000313" key="16">
    <source>
        <dbReference type="EMBL" id="UWZ78383.1"/>
    </source>
</evidence>
<dbReference type="SUPFAM" id="SSF55874">
    <property type="entry name" value="ATPase domain of HSP90 chaperone/DNA topoisomerase II/histidine kinase"/>
    <property type="match status" value="1"/>
</dbReference>
<dbReference type="Gene3D" id="1.20.120.160">
    <property type="entry name" value="HPT domain"/>
    <property type="match status" value="2"/>
</dbReference>
<dbReference type="SMART" id="SM00387">
    <property type="entry name" value="HATPase_c"/>
    <property type="match status" value="1"/>
</dbReference>
<evidence type="ECO:0000259" key="14">
    <source>
        <dbReference type="PROSITE" id="PS50851"/>
    </source>
</evidence>
<dbReference type="InterPro" id="IPR002545">
    <property type="entry name" value="CheW-lke_dom"/>
</dbReference>
<keyword evidence="9" id="KW-0067">ATP-binding</keyword>
<keyword evidence="6" id="KW-0808">Transferase</keyword>
<evidence type="ECO:0000256" key="3">
    <source>
        <dbReference type="ARBA" id="ARBA00021495"/>
    </source>
</evidence>
<dbReference type="Gene3D" id="3.30.565.10">
    <property type="entry name" value="Histidine kinase-like ATPase, C-terminal domain"/>
    <property type="match status" value="1"/>
</dbReference>
<dbReference type="SMART" id="SM01231">
    <property type="entry name" value="H-kinase_dim"/>
    <property type="match status" value="1"/>
</dbReference>
<dbReference type="Pfam" id="PF02895">
    <property type="entry name" value="H-kinase_dim"/>
    <property type="match status" value="1"/>
</dbReference>
<dbReference type="Pfam" id="PF01627">
    <property type="entry name" value="Hpt"/>
    <property type="match status" value="2"/>
</dbReference>
<evidence type="ECO:0000259" key="15">
    <source>
        <dbReference type="PROSITE" id="PS50894"/>
    </source>
</evidence>
<name>A0ABY5ZIH7_9BACT</name>
<comment type="function">
    <text evidence="11">Involved in the transmission of sensory signals from the chemoreceptors to the flagellar motors. CheA is autophosphorylated; it can transfer its phosphate group to either CheB or CheY.</text>
</comment>
<dbReference type="InterPro" id="IPR036061">
    <property type="entry name" value="CheW-like_dom_sf"/>
</dbReference>
<gene>
    <name evidence="16" type="ORF">L9S41_11855</name>
</gene>
<dbReference type="SMART" id="SM00073">
    <property type="entry name" value="HPT"/>
    <property type="match status" value="2"/>
</dbReference>
<dbReference type="InterPro" id="IPR003594">
    <property type="entry name" value="HATPase_dom"/>
</dbReference>
<keyword evidence="8" id="KW-0418">Kinase</keyword>
<dbReference type="EMBL" id="CP092109">
    <property type="protein sequence ID" value="UWZ78383.1"/>
    <property type="molecule type" value="Genomic_DNA"/>
</dbReference>
<reference evidence="16" key="1">
    <citation type="journal article" date="2022" name="Environ. Microbiol.">
        <title>Geoalkalibacter halelectricus SAP #1 sp. nov. possessing extracellular electron transfer and mineral#reducing capabilities from a haloalkaline environment.</title>
        <authorList>
            <person name="Yadav S."/>
            <person name="Singh R."/>
            <person name="Sundharam S.S."/>
            <person name="Chaudhary S."/>
            <person name="Krishnamurthi S."/>
            <person name="Patil S.A."/>
        </authorList>
    </citation>
    <scope>NUCLEOTIDE SEQUENCE</scope>
    <source>
        <strain evidence="16">SAP-1</strain>
    </source>
</reference>
<dbReference type="InterPro" id="IPR004105">
    <property type="entry name" value="CheA-like_dim"/>
</dbReference>
<evidence type="ECO:0000256" key="5">
    <source>
        <dbReference type="ARBA" id="ARBA00022553"/>
    </source>
</evidence>
<dbReference type="CDD" id="cd00088">
    <property type="entry name" value="HPT"/>
    <property type="match status" value="2"/>
</dbReference>
<feature type="domain" description="Histidine kinase" evidence="13">
    <location>
        <begin position="471"/>
        <end position="674"/>
    </location>
</feature>
<evidence type="ECO:0000256" key="1">
    <source>
        <dbReference type="ARBA" id="ARBA00000085"/>
    </source>
</evidence>
<feature type="domain" description="HPt" evidence="15">
    <location>
        <begin position="67"/>
        <end position="166"/>
    </location>
</feature>
<dbReference type="PANTHER" id="PTHR43395:SF10">
    <property type="entry name" value="CHEMOTAXIS PROTEIN CHEA"/>
    <property type="match status" value="1"/>
</dbReference>
<keyword evidence="17" id="KW-1185">Reference proteome</keyword>
<dbReference type="SMART" id="SM00260">
    <property type="entry name" value="CheW"/>
    <property type="match status" value="1"/>
</dbReference>
<evidence type="ECO:0000256" key="11">
    <source>
        <dbReference type="ARBA" id="ARBA00035100"/>
    </source>
</evidence>
<dbReference type="InterPro" id="IPR037006">
    <property type="entry name" value="CheA-like_homodim_sf"/>
</dbReference>
<dbReference type="InterPro" id="IPR051315">
    <property type="entry name" value="Bact_Chemotaxis_CheA"/>
</dbReference>
<feature type="modified residue" description="Phosphohistidine" evidence="12">
    <location>
        <position position="281"/>
    </location>
</feature>
<feature type="domain" description="HPt" evidence="15">
    <location>
        <begin position="234"/>
        <end position="344"/>
    </location>
</feature>